<sequence>MNTLLHWMHYSSCLPPTIFYGKSNASSSLLQEGYNIILMVLLPPSGFHLVFGDVINPFQIQPFQYFGMILINEQSSFSISSLTEEAAVEVLGLTTAHAIWTALEICLTAKLFCLKGSILLQLPNYTNFRAFGCLVYPYLRDYSAHKLAPRSIPCVFIGYNPQYKGYKCLDPDSSRIYITRHARFDEVTFPFASTANPNALSTLQLCTFLEDGPPHIRCPGLPESPVPTDLQGPSSSSPVWTTTPPTTSDDVSSHGAPPATAPTEPSSFTQRKIDPKT</sequence>
<evidence type="ECO:0000313" key="3">
    <source>
        <dbReference type="EMBL" id="GJS74397.1"/>
    </source>
</evidence>
<evidence type="ECO:0000313" key="4">
    <source>
        <dbReference type="Proteomes" id="UP001151760"/>
    </source>
</evidence>
<reference evidence="3" key="1">
    <citation type="journal article" date="2022" name="Int. J. Mol. Sci.">
        <title>Draft Genome of Tanacetum Coccineum: Genomic Comparison of Closely Related Tanacetum-Family Plants.</title>
        <authorList>
            <person name="Yamashiro T."/>
            <person name="Shiraishi A."/>
            <person name="Nakayama K."/>
            <person name="Satake H."/>
        </authorList>
    </citation>
    <scope>NUCLEOTIDE SEQUENCE</scope>
</reference>
<dbReference type="Proteomes" id="UP001151760">
    <property type="component" value="Unassembled WGS sequence"/>
</dbReference>
<gene>
    <name evidence="3" type="ORF">Tco_0707238</name>
</gene>
<evidence type="ECO:0000256" key="1">
    <source>
        <dbReference type="SAM" id="MobiDB-lite"/>
    </source>
</evidence>
<organism evidence="3 4">
    <name type="scientific">Tanacetum coccineum</name>
    <dbReference type="NCBI Taxonomy" id="301880"/>
    <lineage>
        <taxon>Eukaryota</taxon>
        <taxon>Viridiplantae</taxon>
        <taxon>Streptophyta</taxon>
        <taxon>Embryophyta</taxon>
        <taxon>Tracheophyta</taxon>
        <taxon>Spermatophyta</taxon>
        <taxon>Magnoliopsida</taxon>
        <taxon>eudicotyledons</taxon>
        <taxon>Gunneridae</taxon>
        <taxon>Pentapetalae</taxon>
        <taxon>asterids</taxon>
        <taxon>campanulids</taxon>
        <taxon>Asterales</taxon>
        <taxon>Asteraceae</taxon>
        <taxon>Asteroideae</taxon>
        <taxon>Anthemideae</taxon>
        <taxon>Anthemidinae</taxon>
        <taxon>Tanacetum</taxon>
    </lineage>
</organism>
<dbReference type="InterPro" id="IPR057670">
    <property type="entry name" value="SH3_retrovirus"/>
</dbReference>
<evidence type="ECO:0000259" key="2">
    <source>
        <dbReference type="Pfam" id="PF25597"/>
    </source>
</evidence>
<comment type="caution">
    <text evidence="3">The sequence shown here is derived from an EMBL/GenBank/DDBJ whole genome shotgun (WGS) entry which is preliminary data.</text>
</comment>
<accession>A0ABQ4YBX4</accession>
<dbReference type="EMBL" id="BQNB010010228">
    <property type="protein sequence ID" value="GJS74397.1"/>
    <property type="molecule type" value="Genomic_DNA"/>
</dbReference>
<protein>
    <submittedName>
        <fullName evidence="3">Retrovirus-related pol polyprotein from transposon RE1</fullName>
    </submittedName>
</protein>
<keyword evidence="4" id="KW-1185">Reference proteome</keyword>
<feature type="region of interest" description="Disordered" evidence="1">
    <location>
        <begin position="217"/>
        <end position="277"/>
    </location>
</feature>
<feature type="compositionally biased region" description="Low complexity" evidence="1">
    <location>
        <begin position="233"/>
        <end position="250"/>
    </location>
</feature>
<dbReference type="Pfam" id="PF25597">
    <property type="entry name" value="SH3_retrovirus"/>
    <property type="match status" value="1"/>
</dbReference>
<proteinExistence type="predicted"/>
<feature type="domain" description="Retroviral polymerase SH3-like" evidence="2">
    <location>
        <begin position="133"/>
        <end position="194"/>
    </location>
</feature>
<reference evidence="3" key="2">
    <citation type="submission" date="2022-01" db="EMBL/GenBank/DDBJ databases">
        <authorList>
            <person name="Yamashiro T."/>
            <person name="Shiraishi A."/>
            <person name="Satake H."/>
            <person name="Nakayama K."/>
        </authorList>
    </citation>
    <scope>NUCLEOTIDE SEQUENCE</scope>
</reference>
<name>A0ABQ4YBX4_9ASTR</name>